<dbReference type="Proteomes" id="UP000009144">
    <property type="component" value="Chromosome"/>
</dbReference>
<dbReference type="GO" id="GO:0005886">
    <property type="term" value="C:plasma membrane"/>
    <property type="evidence" value="ECO:0007669"/>
    <property type="project" value="TreeGrafter"/>
</dbReference>
<dbReference type="KEGG" id="mej:Q7A_1548"/>
<protein>
    <submittedName>
        <fullName evidence="5">Type IV fimbrial assembly, ATPase PilB</fullName>
    </submittedName>
</protein>
<dbReference type="InterPro" id="IPR027417">
    <property type="entry name" value="P-loop_NTPase"/>
</dbReference>
<dbReference type="STRING" id="754476.Q7A_1548"/>
<name>I1XJ05_METNJ</name>
<keyword evidence="3" id="KW-0067">ATP-binding</keyword>
<dbReference type="PANTHER" id="PTHR30258:SF2">
    <property type="entry name" value="COMG OPERON PROTEIN 1"/>
    <property type="match status" value="1"/>
</dbReference>
<evidence type="ECO:0000259" key="4">
    <source>
        <dbReference type="PROSITE" id="PS00662"/>
    </source>
</evidence>
<dbReference type="SMART" id="SM00382">
    <property type="entry name" value="AAA"/>
    <property type="match status" value="1"/>
</dbReference>
<dbReference type="Gene3D" id="3.30.300.160">
    <property type="entry name" value="Type II secretion system, protein E, N-terminal domain"/>
    <property type="match status" value="1"/>
</dbReference>
<gene>
    <name evidence="5" type="ordered locus">Q7A_1548</name>
</gene>
<reference evidence="5 6" key="1">
    <citation type="journal article" date="2012" name="J. Bacteriol.">
        <title>Complete genome sequences of Methylophaga sp. strain JAM1 and Methylophaga sp. strain JAM7.</title>
        <authorList>
            <person name="Villeneuve C."/>
            <person name="Martineau C."/>
            <person name="Mauffrey F."/>
            <person name="Villemur R."/>
        </authorList>
    </citation>
    <scope>NUCLEOTIDE SEQUENCE [LARGE SCALE GENOMIC DNA]</scope>
    <source>
        <strain evidence="5 6">JAM1</strain>
    </source>
</reference>
<dbReference type="PATRIC" id="fig|754476.3.peg.1528"/>
<dbReference type="EMBL" id="CP003390">
    <property type="protein sequence ID" value="AFI84374.1"/>
    <property type="molecule type" value="Genomic_DNA"/>
</dbReference>
<dbReference type="RefSeq" id="WP_014706747.1">
    <property type="nucleotide sequence ID" value="NC_017857.3"/>
</dbReference>
<feature type="domain" description="Bacterial type II secretion system protein E" evidence="4">
    <location>
        <begin position="363"/>
        <end position="377"/>
    </location>
</feature>
<dbReference type="CDD" id="cd01129">
    <property type="entry name" value="PulE-GspE-like"/>
    <property type="match status" value="1"/>
</dbReference>
<dbReference type="InterPro" id="IPR001482">
    <property type="entry name" value="T2SS/T4SS_dom"/>
</dbReference>
<comment type="similarity">
    <text evidence="1">Belongs to the GSP E family.</text>
</comment>
<dbReference type="AlphaFoldDB" id="I1XJ05"/>
<dbReference type="PROSITE" id="PS00662">
    <property type="entry name" value="T2SP_E"/>
    <property type="match status" value="1"/>
</dbReference>
<dbReference type="PANTHER" id="PTHR30258">
    <property type="entry name" value="TYPE II SECRETION SYSTEM PROTEIN GSPE-RELATED"/>
    <property type="match status" value="1"/>
</dbReference>
<evidence type="ECO:0000256" key="1">
    <source>
        <dbReference type="ARBA" id="ARBA00006611"/>
    </source>
</evidence>
<dbReference type="OrthoDB" id="6189814at2"/>
<evidence type="ECO:0000256" key="2">
    <source>
        <dbReference type="ARBA" id="ARBA00022741"/>
    </source>
</evidence>
<dbReference type="Gene3D" id="3.40.50.300">
    <property type="entry name" value="P-loop containing nucleotide triphosphate hydrolases"/>
    <property type="match status" value="1"/>
</dbReference>
<dbReference type="InterPro" id="IPR007831">
    <property type="entry name" value="T2SS_GspE_N"/>
</dbReference>
<dbReference type="GO" id="GO:0005524">
    <property type="term" value="F:ATP binding"/>
    <property type="evidence" value="ECO:0007669"/>
    <property type="project" value="UniProtKB-KW"/>
</dbReference>
<dbReference type="Pfam" id="PF00437">
    <property type="entry name" value="T2SSE"/>
    <property type="match status" value="1"/>
</dbReference>
<dbReference type="HOGENOM" id="CLU_013446_10_6_6"/>
<dbReference type="InterPro" id="IPR003593">
    <property type="entry name" value="AAA+_ATPase"/>
</dbReference>
<keyword evidence="2" id="KW-0547">Nucleotide-binding</keyword>
<dbReference type="GO" id="GO:0016887">
    <property type="term" value="F:ATP hydrolysis activity"/>
    <property type="evidence" value="ECO:0007669"/>
    <property type="project" value="TreeGrafter"/>
</dbReference>
<dbReference type="Gene3D" id="3.30.450.90">
    <property type="match status" value="1"/>
</dbReference>
<dbReference type="SUPFAM" id="SSF52540">
    <property type="entry name" value="P-loop containing nucleoside triphosphate hydrolases"/>
    <property type="match status" value="1"/>
</dbReference>
<dbReference type="InterPro" id="IPR037257">
    <property type="entry name" value="T2SS_E_N_sf"/>
</dbReference>
<dbReference type="eggNOG" id="COG2804">
    <property type="taxonomic scope" value="Bacteria"/>
</dbReference>
<keyword evidence="6" id="KW-1185">Reference proteome</keyword>
<evidence type="ECO:0000313" key="6">
    <source>
        <dbReference type="Proteomes" id="UP000009144"/>
    </source>
</evidence>
<evidence type="ECO:0000313" key="5">
    <source>
        <dbReference type="EMBL" id="AFI84374.1"/>
    </source>
</evidence>
<organism evidence="5 6">
    <name type="scientific">Methylophaga nitratireducenticrescens</name>
    <dbReference type="NCBI Taxonomy" id="754476"/>
    <lineage>
        <taxon>Bacteria</taxon>
        <taxon>Pseudomonadati</taxon>
        <taxon>Pseudomonadota</taxon>
        <taxon>Gammaproteobacteria</taxon>
        <taxon>Thiotrichales</taxon>
        <taxon>Piscirickettsiaceae</taxon>
        <taxon>Methylophaga</taxon>
    </lineage>
</organism>
<dbReference type="Pfam" id="PF05157">
    <property type="entry name" value="MshEN"/>
    <property type="match status" value="1"/>
</dbReference>
<evidence type="ECO:0000256" key="3">
    <source>
        <dbReference type="ARBA" id="ARBA00022840"/>
    </source>
</evidence>
<reference evidence="5 6" key="2">
    <citation type="journal article" date="2013" name="Int. J. Syst. Evol. Microbiol.">
        <title>Methylophaga nitratireducenticrescens sp. nov. and Methylophaga frappieri sp. nov., isolated from the biofilm of the methanol-fed denitrification system treating the seawater at the Montreal Biodome.</title>
        <authorList>
            <person name="Villeneuve C."/>
            <person name="Martineau C."/>
            <person name="Mauffrey F."/>
            <person name="Villemur R."/>
        </authorList>
    </citation>
    <scope>NUCLEOTIDE SEQUENCE [LARGE SCALE GENOMIC DNA]</scope>
    <source>
        <strain evidence="5 6">JAM1</strain>
    </source>
</reference>
<proteinExistence type="inferred from homology"/>
<dbReference type="SUPFAM" id="SSF160246">
    <property type="entry name" value="EspE N-terminal domain-like"/>
    <property type="match status" value="1"/>
</dbReference>
<accession>I1XJ05</accession>
<sequence length="555" mass="60823">MALTDDMLLQAGVATELLDGETVERLKVEARRQHVPVLSKVLAYYRIPVSALHRAVAESRQLPFIDLTQATIERKLSKKLPGSLIKRKHFLPLEIEENLVLVTADPDDMAGIASAMRLLGTELPVVMAEPRRLQLMVDEYVATSIMAAAEETTTGPRETDLVALLDTILMEAYLTRASDVHLLTEEDGLRVRLRIDGSLSDYPLAAEQNVASGLVSRIKVLAGLDIAEQRQPQDGGFSYHLAAPFDLDFNIRVATAPTRLGERITMRLLGQESGGLTLTDLGMLEQDLASFNQAIRNPYGMILLTGPTGSGKSTTLFAALQEINKPDINIMTVENPIEYVMDGVSQIQTGPKITFADALRSLLRHDPDVLMVGEIRDAETADVAVKAAMTGHLVFSTLHTNNAVSAVTRLIDIGCEPFLIGSTMTAVIAQRLVRRLCRHCARKRSATETECTTLGYEGKSIEIFDPVGCAVCQGTGFRGRLGLFETLWFDEQLARMVAKGADEETLEHAAGDKLRFMWQDGCEKVLRGMTTLEEIQKVAVVKHIAGNEVIYDAAV</sequence>